<evidence type="ECO:0000313" key="2">
    <source>
        <dbReference type="EMBL" id="AMS01233.1"/>
    </source>
</evidence>
<gene>
    <name evidence="2" type="ORF">AR9_g149</name>
</gene>
<dbReference type="Proteomes" id="UP000202618">
    <property type="component" value="Segment"/>
</dbReference>
<feature type="region of interest" description="Disordered" evidence="1">
    <location>
        <begin position="42"/>
        <end position="64"/>
    </location>
</feature>
<reference evidence="2 3" key="1">
    <citation type="journal article" date="2016" name="Virology">
        <title>The genome of AR9, a giant transducing Bacillus phage encoding two multisubunit RNA polymerases.</title>
        <authorList>
            <person name="Lavysh D."/>
            <person name="Sokolova M."/>
            <person name="Minakhin L."/>
            <person name="Yakunina M."/>
            <person name="Artamonova T."/>
            <person name="Kozyavkin S."/>
            <person name="Makarova K.S."/>
            <person name="Koonin E.V."/>
            <person name="Severinov K."/>
        </authorList>
    </citation>
    <scope>NUCLEOTIDE SEQUENCE [LARGE SCALE GENOMIC DNA]</scope>
</reference>
<dbReference type="GeneID" id="29058867"/>
<organism evidence="2 3">
    <name type="scientific">Bacillus phage AR9</name>
    <dbReference type="NCBI Taxonomy" id="1815509"/>
    <lineage>
        <taxon>Viruses</taxon>
        <taxon>Duplodnaviria</taxon>
        <taxon>Heunggongvirae</taxon>
        <taxon>Uroviricota</taxon>
        <taxon>Caudoviricetes</taxon>
        <taxon>Takahashivirus</taxon>
        <taxon>Bacillus phage PBS1</taxon>
    </lineage>
</organism>
<name>A0A172JI55_BPPB1</name>
<accession>A0A172JI55</accession>
<dbReference type="EMBL" id="KU878088">
    <property type="protein sequence ID" value="AMS01233.1"/>
    <property type="molecule type" value="Genomic_DNA"/>
</dbReference>
<dbReference type="KEGG" id="vg:29058867"/>
<evidence type="ECO:0000313" key="3">
    <source>
        <dbReference type="Proteomes" id="UP000202618"/>
    </source>
</evidence>
<evidence type="ECO:0000256" key="1">
    <source>
        <dbReference type="SAM" id="MobiDB-lite"/>
    </source>
</evidence>
<sequence>MGRENGQYNIEEAKRLIGETDLSYSDISKKTGVKYQTVQYHGSKIRGKRPRKESMHGEVITRKMTPEEEIRYGVRKPLNYTEEKDNVKGITPTHIVNESLNKPIEKKFDSGSISLNIQDINIDNIDEQFERIKNTIKSFGIKEISVTIESYNH</sequence>
<dbReference type="RefSeq" id="YP_009283053.1">
    <property type="nucleotide sequence ID" value="NC_031039.1"/>
</dbReference>
<protein>
    <submittedName>
        <fullName evidence="2">DNA binding protein</fullName>
    </submittedName>
</protein>
<proteinExistence type="predicted"/>
<feature type="compositionally biased region" description="Basic and acidic residues" evidence="1">
    <location>
        <begin position="52"/>
        <end position="64"/>
    </location>
</feature>